<sequence length="114" mass="12979">MTRGGNNRKGKEKMVENDGAGRNPKRPRTSGIRIAEPDDSPVPSYRSEQAPPQYDIRTHGDGARALLCLRTLMGMMMRRRARTGTTRLKTPARRPRCEEMIVPSRWSPMGRSWN</sequence>
<protein>
    <submittedName>
        <fullName evidence="2">Uncharacterized protein</fullName>
    </submittedName>
</protein>
<dbReference type="EMBL" id="BAABME010028108">
    <property type="protein sequence ID" value="GAA0176590.1"/>
    <property type="molecule type" value="Genomic_DNA"/>
</dbReference>
<gene>
    <name evidence="2" type="ORF">LIER_42101</name>
</gene>
<dbReference type="Proteomes" id="UP001454036">
    <property type="component" value="Unassembled WGS sequence"/>
</dbReference>
<evidence type="ECO:0000313" key="2">
    <source>
        <dbReference type="EMBL" id="GAA0176590.1"/>
    </source>
</evidence>
<evidence type="ECO:0000256" key="1">
    <source>
        <dbReference type="SAM" id="MobiDB-lite"/>
    </source>
</evidence>
<comment type="caution">
    <text evidence="2">The sequence shown here is derived from an EMBL/GenBank/DDBJ whole genome shotgun (WGS) entry which is preliminary data.</text>
</comment>
<name>A0AAV3RK03_LITER</name>
<feature type="region of interest" description="Disordered" evidence="1">
    <location>
        <begin position="1"/>
        <end position="58"/>
    </location>
</feature>
<evidence type="ECO:0000313" key="3">
    <source>
        <dbReference type="Proteomes" id="UP001454036"/>
    </source>
</evidence>
<accession>A0AAV3RK03</accession>
<organism evidence="2 3">
    <name type="scientific">Lithospermum erythrorhizon</name>
    <name type="common">Purple gromwell</name>
    <name type="synonym">Lithospermum officinale var. erythrorhizon</name>
    <dbReference type="NCBI Taxonomy" id="34254"/>
    <lineage>
        <taxon>Eukaryota</taxon>
        <taxon>Viridiplantae</taxon>
        <taxon>Streptophyta</taxon>
        <taxon>Embryophyta</taxon>
        <taxon>Tracheophyta</taxon>
        <taxon>Spermatophyta</taxon>
        <taxon>Magnoliopsida</taxon>
        <taxon>eudicotyledons</taxon>
        <taxon>Gunneridae</taxon>
        <taxon>Pentapetalae</taxon>
        <taxon>asterids</taxon>
        <taxon>lamiids</taxon>
        <taxon>Boraginales</taxon>
        <taxon>Boraginaceae</taxon>
        <taxon>Boraginoideae</taxon>
        <taxon>Lithospermeae</taxon>
        <taxon>Lithospermum</taxon>
    </lineage>
</organism>
<reference evidence="2 3" key="1">
    <citation type="submission" date="2024-01" db="EMBL/GenBank/DDBJ databases">
        <title>The complete chloroplast genome sequence of Lithospermum erythrorhizon: insights into the phylogenetic relationship among Boraginaceae species and the maternal lineages of purple gromwells.</title>
        <authorList>
            <person name="Okada T."/>
            <person name="Watanabe K."/>
        </authorList>
    </citation>
    <scope>NUCLEOTIDE SEQUENCE [LARGE SCALE GENOMIC DNA]</scope>
</reference>
<feature type="compositionally biased region" description="Basic residues" evidence="1">
    <location>
        <begin position="1"/>
        <end position="11"/>
    </location>
</feature>
<proteinExistence type="predicted"/>
<dbReference type="AlphaFoldDB" id="A0AAV3RK03"/>
<keyword evidence="3" id="KW-1185">Reference proteome</keyword>